<dbReference type="PANTHER" id="PTHR46124">
    <property type="entry name" value="D-AMINOACYL-TRNA DEACYLASE"/>
    <property type="match status" value="1"/>
</dbReference>
<gene>
    <name evidence="1" type="ORF">P2T59_17305</name>
</gene>
<reference evidence="1" key="1">
    <citation type="submission" date="2023-03" db="EMBL/GenBank/DDBJ databases">
        <title>Parabacteroides distasonis, a bacteria resistant against UC.</title>
        <authorList>
            <person name="Dai W."/>
        </authorList>
    </citation>
    <scope>NUCLEOTIDE SEQUENCE</scope>
    <source>
        <strain evidence="1">F1-28</strain>
    </source>
</reference>
<dbReference type="Pfam" id="PF01026">
    <property type="entry name" value="TatD_DNase"/>
    <property type="match status" value="1"/>
</dbReference>
<dbReference type="InterPro" id="IPR001130">
    <property type="entry name" value="TatD-like"/>
</dbReference>
<dbReference type="GO" id="GO:0016788">
    <property type="term" value="F:hydrolase activity, acting on ester bonds"/>
    <property type="evidence" value="ECO:0007669"/>
    <property type="project" value="InterPro"/>
</dbReference>
<keyword evidence="1" id="KW-0378">Hydrolase</keyword>
<evidence type="ECO:0000313" key="1">
    <source>
        <dbReference type="EMBL" id="WET63443.1"/>
    </source>
</evidence>
<dbReference type="Gene3D" id="3.20.20.140">
    <property type="entry name" value="Metal-dependent hydrolases"/>
    <property type="match status" value="1"/>
</dbReference>
<dbReference type="PANTHER" id="PTHR46124:SF2">
    <property type="entry name" value="D-AMINOACYL-TRNA DEACYLASE"/>
    <property type="match status" value="1"/>
</dbReference>
<organism evidence="1 2">
    <name type="scientific">Parabacteroides distasonis</name>
    <dbReference type="NCBI Taxonomy" id="823"/>
    <lineage>
        <taxon>Bacteria</taxon>
        <taxon>Pseudomonadati</taxon>
        <taxon>Bacteroidota</taxon>
        <taxon>Bacteroidia</taxon>
        <taxon>Bacteroidales</taxon>
        <taxon>Tannerellaceae</taxon>
        <taxon>Parabacteroides</taxon>
    </lineage>
</organism>
<dbReference type="Proteomes" id="UP001221009">
    <property type="component" value="Chromosome"/>
</dbReference>
<dbReference type="EMBL" id="CP120353">
    <property type="protein sequence ID" value="WET63443.1"/>
    <property type="molecule type" value="Genomic_DNA"/>
</dbReference>
<dbReference type="InterPro" id="IPR032466">
    <property type="entry name" value="Metal_Hydrolase"/>
</dbReference>
<dbReference type="AlphaFoldDB" id="A0AAJ1HJ37"/>
<dbReference type="SUPFAM" id="SSF51556">
    <property type="entry name" value="Metallo-dependent hydrolases"/>
    <property type="match status" value="1"/>
</dbReference>
<evidence type="ECO:0000313" key="2">
    <source>
        <dbReference type="Proteomes" id="UP001221009"/>
    </source>
</evidence>
<protein>
    <submittedName>
        <fullName evidence="1">TatD family hydrolase</fullName>
    </submittedName>
</protein>
<name>A0AAJ1HJ37_PARDI</name>
<sequence>MRLNEYFVAILGVGAVMIRFRNAMGYYDIHTHQMPFHKEDIAIINRIVSPMGDMQPGPLLDTVIRSYGIHPWYIYNVKEQMDLLRVLVSGSGVVAIGEAGLDTLAESPMDLQKEVFLAQANLAEETHKPLIIHCVKAWADLIACKKAVKPEMPWIIHGFRGNGELASQLVRLGFYLSFGDRFNPSALRVAWPDFLFLETDDKSIDIRGVYQNVAEALGIPEEKLRIQIAKNVSIFHLNG</sequence>
<accession>A0AAJ1HJ37</accession>
<proteinExistence type="predicted"/>